<reference evidence="1" key="1">
    <citation type="submission" date="2021-06" db="EMBL/GenBank/DDBJ databases">
        <authorList>
            <person name="Kallberg Y."/>
            <person name="Tangrot J."/>
            <person name="Rosling A."/>
        </authorList>
    </citation>
    <scope>NUCLEOTIDE SEQUENCE</scope>
    <source>
        <strain evidence="1">MT106</strain>
    </source>
</reference>
<dbReference type="OrthoDB" id="2419433at2759"/>
<proteinExistence type="predicted"/>
<keyword evidence="2" id="KW-1185">Reference proteome</keyword>
<evidence type="ECO:0000313" key="1">
    <source>
        <dbReference type="EMBL" id="CAG8557668.1"/>
    </source>
</evidence>
<gene>
    <name evidence="1" type="ORF">AGERDE_LOCUS6993</name>
</gene>
<comment type="caution">
    <text evidence="1">The sequence shown here is derived from an EMBL/GenBank/DDBJ whole genome shotgun (WGS) entry which is preliminary data.</text>
</comment>
<dbReference type="Proteomes" id="UP000789831">
    <property type="component" value="Unassembled WGS sequence"/>
</dbReference>
<protein>
    <submittedName>
        <fullName evidence="1">11819_t:CDS:1</fullName>
    </submittedName>
</protein>
<dbReference type="EMBL" id="CAJVPL010001187">
    <property type="protein sequence ID" value="CAG8557668.1"/>
    <property type="molecule type" value="Genomic_DNA"/>
</dbReference>
<organism evidence="1 2">
    <name type="scientific">Ambispora gerdemannii</name>
    <dbReference type="NCBI Taxonomy" id="144530"/>
    <lineage>
        <taxon>Eukaryota</taxon>
        <taxon>Fungi</taxon>
        <taxon>Fungi incertae sedis</taxon>
        <taxon>Mucoromycota</taxon>
        <taxon>Glomeromycotina</taxon>
        <taxon>Glomeromycetes</taxon>
        <taxon>Archaeosporales</taxon>
        <taxon>Ambisporaceae</taxon>
        <taxon>Ambispora</taxon>
    </lineage>
</organism>
<dbReference type="AlphaFoldDB" id="A0A9N9B8W0"/>
<sequence>MKIVKYIFGALIRTNTANGDDDIRKQQTGSKIEDILGATAPNRYLGGTTWTAENPRTPCRLVLTDNQPIKKYGDDSSLYQVSAGGDRCRVAASLCLKLNGMVSIISSSGNVTAEFFFCMFVWGWFGRSDEEILDWPGNVGRDKRWDCI</sequence>
<evidence type="ECO:0000313" key="2">
    <source>
        <dbReference type="Proteomes" id="UP000789831"/>
    </source>
</evidence>
<name>A0A9N9B8W0_9GLOM</name>
<accession>A0A9N9B8W0</accession>